<evidence type="ECO:0000313" key="1">
    <source>
        <dbReference type="EMBL" id="ATB43232.1"/>
    </source>
</evidence>
<evidence type="ECO:0000313" key="2">
    <source>
        <dbReference type="Proteomes" id="UP000217257"/>
    </source>
</evidence>
<sequence>MHHVYFAVEGPHDVEFVGRFLKLHGLKRVQHKPRLAPFWTPLLPKSWPSPPGSTDLLKRVPVPVFFQNQHVSVAIDSVTGDSQLLSSTINTHGTVEQPGGEVLHAIGVVLDSDQNESAMARFNTIAKGLNAERFPLATAPGQVVEGPPRLGIFVLPDNATAGTLEDLLIECAEKQYPQLLASARIHVESVQSEVPPYEKSDLEDFLSPAGRRKAVVGSIGSILRPGKSIQISIQDNRWVDGDALALPRVKMFRAFVDALLAPLPSTRIKDAAQPL</sequence>
<dbReference type="KEGG" id="cfus:CYFUS_008712"/>
<proteinExistence type="predicted"/>
<protein>
    <submittedName>
        <fullName evidence="1">Uncharacterized protein</fullName>
    </submittedName>
</protein>
<dbReference type="Pfam" id="PF11536">
    <property type="entry name" value="DUF3226"/>
    <property type="match status" value="1"/>
</dbReference>
<gene>
    <name evidence="1" type="ORF">CYFUS_008712</name>
</gene>
<dbReference type="Proteomes" id="UP000217257">
    <property type="component" value="Chromosome"/>
</dbReference>
<dbReference type="RefSeq" id="WP_095990676.1">
    <property type="nucleotide sequence ID" value="NZ_CP022098.1"/>
</dbReference>
<dbReference type="AlphaFoldDB" id="A0A250JID9"/>
<organism evidence="1 2">
    <name type="scientific">Cystobacter fuscus</name>
    <dbReference type="NCBI Taxonomy" id="43"/>
    <lineage>
        <taxon>Bacteria</taxon>
        <taxon>Pseudomonadati</taxon>
        <taxon>Myxococcota</taxon>
        <taxon>Myxococcia</taxon>
        <taxon>Myxococcales</taxon>
        <taxon>Cystobacterineae</taxon>
        <taxon>Archangiaceae</taxon>
        <taxon>Cystobacter</taxon>
    </lineage>
</organism>
<accession>A0A250JID9</accession>
<dbReference type="EMBL" id="CP022098">
    <property type="protein sequence ID" value="ATB43232.1"/>
    <property type="molecule type" value="Genomic_DNA"/>
</dbReference>
<dbReference type="InterPro" id="IPR024508">
    <property type="entry name" value="DUF3226"/>
</dbReference>
<reference evidence="1 2" key="1">
    <citation type="submission" date="2017-06" db="EMBL/GenBank/DDBJ databases">
        <title>Sequencing and comparative analysis of myxobacterial genomes.</title>
        <authorList>
            <person name="Rupp O."/>
            <person name="Goesmann A."/>
            <person name="Sogaard-Andersen L."/>
        </authorList>
    </citation>
    <scope>NUCLEOTIDE SEQUENCE [LARGE SCALE GENOMIC DNA]</scope>
    <source>
        <strain evidence="1 2">DSM 52655</strain>
    </source>
</reference>
<name>A0A250JID9_9BACT</name>